<comment type="caution">
    <text evidence="2">The sequence shown here is derived from an EMBL/GenBank/DDBJ whole genome shotgun (WGS) entry which is preliminary data.</text>
</comment>
<name>A0A8T0H7D1_CERPU</name>
<reference evidence="2" key="1">
    <citation type="submission" date="2020-06" db="EMBL/GenBank/DDBJ databases">
        <title>WGS assembly of Ceratodon purpureus strain R40.</title>
        <authorList>
            <person name="Carey S.B."/>
            <person name="Jenkins J."/>
            <person name="Shu S."/>
            <person name="Lovell J.T."/>
            <person name="Sreedasyam A."/>
            <person name="Maumus F."/>
            <person name="Tiley G.P."/>
            <person name="Fernandez-Pozo N."/>
            <person name="Barry K."/>
            <person name="Chen C."/>
            <person name="Wang M."/>
            <person name="Lipzen A."/>
            <person name="Daum C."/>
            <person name="Saski C.A."/>
            <person name="Payton A.C."/>
            <person name="Mcbreen J.C."/>
            <person name="Conrad R.E."/>
            <person name="Kollar L.M."/>
            <person name="Olsson S."/>
            <person name="Huttunen S."/>
            <person name="Landis J.B."/>
            <person name="Wickett N.J."/>
            <person name="Johnson M.G."/>
            <person name="Rensing S.A."/>
            <person name="Grimwood J."/>
            <person name="Schmutz J."/>
            <person name="Mcdaniel S.F."/>
        </authorList>
    </citation>
    <scope>NUCLEOTIDE SEQUENCE</scope>
    <source>
        <strain evidence="2">R40</strain>
    </source>
</reference>
<evidence type="ECO:0000313" key="3">
    <source>
        <dbReference type="Proteomes" id="UP000822688"/>
    </source>
</evidence>
<evidence type="ECO:0000313" key="2">
    <source>
        <dbReference type="EMBL" id="KAG0567846.1"/>
    </source>
</evidence>
<evidence type="ECO:0000256" key="1">
    <source>
        <dbReference type="SAM" id="MobiDB-lite"/>
    </source>
</evidence>
<proteinExistence type="predicted"/>
<accession>A0A8T0H7D1</accession>
<sequence>MLTHFRMLGVLCAHADDDATHQHSLHKMEGWGDFSMLFFFTLESSAVPSSDEAMKEPAVGSISEPS</sequence>
<dbReference type="Proteomes" id="UP000822688">
    <property type="component" value="Chromosome 7"/>
</dbReference>
<gene>
    <name evidence="2" type="ORF">KC19_7G166100</name>
</gene>
<dbReference type="AlphaFoldDB" id="A0A8T0H7D1"/>
<feature type="region of interest" description="Disordered" evidence="1">
    <location>
        <begin position="47"/>
        <end position="66"/>
    </location>
</feature>
<protein>
    <submittedName>
        <fullName evidence="2">Uncharacterized protein</fullName>
    </submittedName>
</protein>
<organism evidence="2 3">
    <name type="scientific">Ceratodon purpureus</name>
    <name type="common">Fire moss</name>
    <name type="synonym">Dicranum purpureum</name>
    <dbReference type="NCBI Taxonomy" id="3225"/>
    <lineage>
        <taxon>Eukaryota</taxon>
        <taxon>Viridiplantae</taxon>
        <taxon>Streptophyta</taxon>
        <taxon>Embryophyta</taxon>
        <taxon>Bryophyta</taxon>
        <taxon>Bryophytina</taxon>
        <taxon>Bryopsida</taxon>
        <taxon>Dicranidae</taxon>
        <taxon>Pseudoditrichales</taxon>
        <taxon>Ditrichaceae</taxon>
        <taxon>Ceratodon</taxon>
    </lineage>
</organism>
<dbReference type="EMBL" id="CM026428">
    <property type="protein sequence ID" value="KAG0567846.1"/>
    <property type="molecule type" value="Genomic_DNA"/>
</dbReference>
<keyword evidence="3" id="KW-1185">Reference proteome</keyword>